<dbReference type="GO" id="GO:0042732">
    <property type="term" value="P:D-xylose metabolic process"/>
    <property type="evidence" value="ECO:0007669"/>
    <property type="project" value="InterPro"/>
</dbReference>
<dbReference type="GO" id="GO:0005737">
    <property type="term" value="C:cytoplasm"/>
    <property type="evidence" value="ECO:0007669"/>
    <property type="project" value="TreeGrafter"/>
</dbReference>
<dbReference type="Gene3D" id="3.40.50.720">
    <property type="entry name" value="NAD(P)-binding Rossmann-like Domain"/>
    <property type="match status" value="1"/>
</dbReference>
<gene>
    <name evidence="6" type="primary">arnA_1</name>
    <name evidence="6" type="ORF">NCTC13315_02296</name>
</gene>
<sequence>MNVLITGGAGFIGSHIVEFHLSRGDTVYVIDNLSTGSLDNIKSFMSNQKFHFDESDILNSEKLIEFIRKADRIYHMAAMVGMYHLLAHPIETLITNITGCERILRIISQYNFNARVLVASSSEIYGPTHHQFLKEDDLLPFKSAAHSKWVYATSKFTDEIFSLAYARAKNMKVTVLRLFNTIGPRQNGIYGMVVPRFIEQAIKDEPITVYGTGEQTRSFCDVRDTVAALDLIACNENCAGEVLNVGQDQCVTINQIAKMIITLSNSGSDIRLVPYKEAYGQEYEDIMHRRPDLKKFYHFTQYKFRWNLQDTLLDLIQAKRKALSIEW</sequence>
<evidence type="ECO:0000313" key="6">
    <source>
        <dbReference type="EMBL" id="STX29744.1"/>
    </source>
</evidence>
<evidence type="ECO:0000256" key="3">
    <source>
        <dbReference type="ARBA" id="ARBA00023027"/>
    </source>
</evidence>
<dbReference type="Pfam" id="PF01370">
    <property type="entry name" value="Epimerase"/>
    <property type="match status" value="1"/>
</dbReference>
<evidence type="ECO:0000259" key="5">
    <source>
        <dbReference type="Pfam" id="PF01370"/>
    </source>
</evidence>
<comment type="cofactor">
    <cofactor evidence="1">
        <name>NAD(+)</name>
        <dbReference type="ChEBI" id="CHEBI:57540"/>
    </cofactor>
</comment>
<dbReference type="GO" id="GO:0070403">
    <property type="term" value="F:NAD+ binding"/>
    <property type="evidence" value="ECO:0007669"/>
    <property type="project" value="InterPro"/>
</dbReference>
<dbReference type="InterPro" id="IPR044516">
    <property type="entry name" value="UXS-like"/>
</dbReference>
<dbReference type="UniPathway" id="UPA00796">
    <property type="reaction ID" value="UER00771"/>
</dbReference>
<keyword evidence="3" id="KW-0520">NAD</keyword>
<dbReference type="EMBL" id="UGNV01000001">
    <property type="protein sequence ID" value="STX29744.1"/>
    <property type="molecule type" value="Genomic_DNA"/>
</dbReference>
<dbReference type="PANTHER" id="PTHR43078">
    <property type="entry name" value="UDP-GLUCURONIC ACID DECARBOXYLASE-RELATED"/>
    <property type="match status" value="1"/>
</dbReference>
<keyword evidence="4" id="KW-0456">Lyase</keyword>
<name>A0A378IBS5_9GAMM</name>
<protein>
    <submittedName>
        <fullName evidence="6">NAD-dependent epimerase/dehydratase</fullName>
    </submittedName>
</protein>
<dbReference type="AlphaFoldDB" id="A0A378IBS5"/>
<dbReference type="InterPro" id="IPR001509">
    <property type="entry name" value="Epimerase_deHydtase"/>
</dbReference>
<dbReference type="InterPro" id="IPR036291">
    <property type="entry name" value="NAD(P)-bd_dom_sf"/>
</dbReference>
<keyword evidence="7" id="KW-1185">Reference proteome</keyword>
<proteinExistence type="predicted"/>
<dbReference type="RefSeq" id="WP_115303414.1">
    <property type="nucleotide sequence ID" value="NZ_CAAAHO010000002.1"/>
</dbReference>
<dbReference type="OrthoDB" id="9803010at2"/>
<feature type="domain" description="NAD-dependent epimerase/dehydratase" evidence="5">
    <location>
        <begin position="3"/>
        <end position="246"/>
    </location>
</feature>
<evidence type="ECO:0000256" key="1">
    <source>
        <dbReference type="ARBA" id="ARBA00001911"/>
    </source>
</evidence>
<evidence type="ECO:0000313" key="7">
    <source>
        <dbReference type="Proteomes" id="UP000254968"/>
    </source>
</evidence>
<dbReference type="PANTHER" id="PTHR43078:SF6">
    <property type="entry name" value="UDP-GLUCURONIC ACID DECARBOXYLASE 1"/>
    <property type="match status" value="1"/>
</dbReference>
<accession>A0A378IBS5</accession>
<evidence type="ECO:0000256" key="2">
    <source>
        <dbReference type="ARBA" id="ARBA00022793"/>
    </source>
</evidence>
<dbReference type="SUPFAM" id="SSF51735">
    <property type="entry name" value="NAD(P)-binding Rossmann-fold domains"/>
    <property type="match status" value="1"/>
</dbReference>
<reference evidence="6 7" key="1">
    <citation type="submission" date="2018-06" db="EMBL/GenBank/DDBJ databases">
        <authorList>
            <consortium name="Pathogen Informatics"/>
            <person name="Doyle S."/>
        </authorList>
    </citation>
    <scope>NUCLEOTIDE SEQUENCE [LARGE SCALE GENOMIC DNA]</scope>
    <source>
        <strain evidence="6 7">NCTC13315</strain>
    </source>
</reference>
<evidence type="ECO:0000256" key="4">
    <source>
        <dbReference type="ARBA" id="ARBA00023239"/>
    </source>
</evidence>
<organism evidence="6 7">
    <name type="scientific">Legionella beliardensis</name>
    <dbReference type="NCBI Taxonomy" id="91822"/>
    <lineage>
        <taxon>Bacteria</taxon>
        <taxon>Pseudomonadati</taxon>
        <taxon>Pseudomonadota</taxon>
        <taxon>Gammaproteobacteria</taxon>
        <taxon>Legionellales</taxon>
        <taxon>Legionellaceae</taxon>
        <taxon>Legionella</taxon>
    </lineage>
</organism>
<dbReference type="GO" id="GO:0048040">
    <property type="term" value="F:UDP-glucuronate decarboxylase activity"/>
    <property type="evidence" value="ECO:0007669"/>
    <property type="project" value="TreeGrafter"/>
</dbReference>
<dbReference type="GO" id="GO:0033320">
    <property type="term" value="P:UDP-D-xylose biosynthetic process"/>
    <property type="evidence" value="ECO:0007669"/>
    <property type="project" value="UniProtKB-UniPathway"/>
</dbReference>
<dbReference type="Proteomes" id="UP000254968">
    <property type="component" value="Unassembled WGS sequence"/>
</dbReference>
<keyword evidence="2" id="KW-0210">Decarboxylase</keyword>